<reference evidence="2 3" key="1">
    <citation type="submission" date="2022-11" db="EMBL/GenBank/DDBJ databases">
        <title>The characterization of three novel Bacteroidetes species and genomic analysis of their roles in tidal elemental geochemical cycles.</title>
        <authorList>
            <person name="Ma K.-J."/>
        </authorList>
    </citation>
    <scope>NUCLEOTIDE SEQUENCE [LARGE SCALE GENOMIC DNA]</scope>
    <source>
        <strain evidence="2 3">M82</strain>
    </source>
</reference>
<accession>A0ABT3RCR9</accession>
<keyword evidence="3" id="KW-1185">Reference proteome</keyword>
<gene>
    <name evidence="2" type="ORF">OO017_04600</name>
</gene>
<dbReference type="RefSeq" id="WP_266051274.1">
    <property type="nucleotide sequence ID" value="NZ_JAPFQO010000002.1"/>
</dbReference>
<proteinExistence type="predicted"/>
<evidence type="ECO:0000256" key="1">
    <source>
        <dbReference type="SAM" id="Phobius"/>
    </source>
</evidence>
<organism evidence="2 3">
    <name type="scientific">Pontibacter anaerobius</name>
    <dbReference type="NCBI Taxonomy" id="2993940"/>
    <lineage>
        <taxon>Bacteria</taxon>
        <taxon>Pseudomonadati</taxon>
        <taxon>Bacteroidota</taxon>
        <taxon>Cytophagia</taxon>
        <taxon>Cytophagales</taxon>
        <taxon>Hymenobacteraceae</taxon>
        <taxon>Pontibacter</taxon>
    </lineage>
</organism>
<dbReference type="Proteomes" id="UP001207228">
    <property type="component" value="Unassembled WGS sequence"/>
</dbReference>
<protein>
    <submittedName>
        <fullName evidence="2">DUF748 domain-containing protein</fullName>
    </submittedName>
</protein>
<comment type="caution">
    <text evidence="2">The sequence shown here is derived from an EMBL/GenBank/DDBJ whole genome shotgun (WGS) entry which is preliminary data.</text>
</comment>
<keyword evidence="1" id="KW-0812">Transmembrane</keyword>
<evidence type="ECO:0000313" key="2">
    <source>
        <dbReference type="EMBL" id="MCX2739218.1"/>
    </source>
</evidence>
<dbReference type="EMBL" id="JAPFQO010000002">
    <property type="protein sequence ID" value="MCX2739218.1"/>
    <property type="molecule type" value="Genomic_DNA"/>
</dbReference>
<sequence>MQNDKNQNSNKVKKWLKVVAWVVGVAQLLFIGLFFFTAWLEHKIERMVADQSKGVYKLQVYGLETSPFIGSLSVDSLALTPDFKKWQALSEQGQKVPRTLLNLQASAINLRNFNYAKALFSQDVQLDELKVQQPKLLMTVMRPDTTEEHKPLHETVKGFIKGLKIGRIDVREAGLNYRKGSSSDTLFALRKFDLVVTDYQLDSASFQAKDRAYYAQKYKLMVSEAFYLLSDNLYKATADSILIDTESETILVNSVQLKPTVEPAALARAKGKAVTYQEVEVRQASFKGVDFRAHSRDNSIRVKHLALQKPSLVAFKDKQHFEDKGTKELPHDMVQSIKTSFLIDFLELIDGYIRYAELVPKAVERGHISFHKLNVSITNLSNIPEQISMDNPALVQASTMVMDRAKLELTIRLPLLQENGYHTLEGRIGETNLQVLNPILMPAAFVQVQSGHISRGTFKAELSRNRANGSMLLLYNNLHIELLTKGSGGDQGLGKEVLSFLANKVAIESSNPEVGEEPRTGNITVTRDSQKSVFNYWKECLTSGFFSSMGLKGMAKQ</sequence>
<keyword evidence="1" id="KW-1133">Transmembrane helix</keyword>
<evidence type="ECO:0000313" key="3">
    <source>
        <dbReference type="Proteomes" id="UP001207228"/>
    </source>
</evidence>
<feature type="transmembrane region" description="Helical" evidence="1">
    <location>
        <begin position="18"/>
        <end position="40"/>
    </location>
</feature>
<keyword evidence="1" id="KW-0472">Membrane</keyword>
<name>A0ABT3RCR9_9BACT</name>